<organism evidence="1 2">
    <name type="scientific">Ditylenchus dipsaci</name>
    <dbReference type="NCBI Taxonomy" id="166011"/>
    <lineage>
        <taxon>Eukaryota</taxon>
        <taxon>Metazoa</taxon>
        <taxon>Ecdysozoa</taxon>
        <taxon>Nematoda</taxon>
        <taxon>Chromadorea</taxon>
        <taxon>Rhabditida</taxon>
        <taxon>Tylenchina</taxon>
        <taxon>Tylenchomorpha</taxon>
        <taxon>Sphaerularioidea</taxon>
        <taxon>Anguinidae</taxon>
        <taxon>Anguininae</taxon>
        <taxon>Ditylenchus</taxon>
    </lineage>
</organism>
<dbReference type="Proteomes" id="UP000887574">
    <property type="component" value="Unplaced"/>
</dbReference>
<reference evidence="2" key="1">
    <citation type="submission" date="2022-11" db="UniProtKB">
        <authorList>
            <consortium name="WormBaseParasite"/>
        </authorList>
    </citation>
    <scope>IDENTIFICATION</scope>
</reference>
<evidence type="ECO:0000313" key="2">
    <source>
        <dbReference type="WBParaSite" id="jg19988"/>
    </source>
</evidence>
<sequence length="69" mass="7820">MDKQCYHNGLVNGDRMKQSMEILPELLITKELSQLVNEGDEADTLGYSTLGLLDSFGQLFVKEIIHYLC</sequence>
<dbReference type="AlphaFoldDB" id="A0A915DJR6"/>
<name>A0A915DJR6_9BILA</name>
<protein>
    <submittedName>
        <fullName evidence="2">Uncharacterized protein</fullName>
    </submittedName>
</protein>
<accession>A0A915DJR6</accession>
<proteinExistence type="predicted"/>
<keyword evidence="1" id="KW-1185">Reference proteome</keyword>
<dbReference type="WBParaSite" id="jg19988">
    <property type="protein sequence ID" value="jg19988"/>
    <property type="gene ID" value="jg19988"/>
</dbReference>
<evidence type="ECO:0000313" key="1">
    <source>
        <dbReference type="Proteomes" id="UP000887574"/>
    </source>
</evidence>